<evidence type="ECO:0000256" key="6">
    <source>
        <dbReference type="ARBA" id="ARBA00038076"/>
    </source>
</evidence>
<keyword evidence="3 7" id="KW-0812">Transmembrane</keyword>
<keyword evidence="5 7" id="KW-0472">Membrane</keyword>
<dbReference type="PANTHER" id="PTHR30572:SF4">
    <property type="entry name" value="ABC TRANSPORTER PERMEASE YTRF"/>
    <property type="match status" value="1"/>
</dbReference>
<dbReference type="Pfam" id="PF02687">
    <property type="entry name" value="FtsX"/>
    <property type="match status" value="2"/>
</dbReference>
<accession>A0A6C7DUE7</accession>
<dbReference type="EMBL" id="AP012057">
    <property type="protein sequence ID" value="BAN00524.1"/>
    <property type="molecule type" value="Genomic_DNA"/>
</dbReference>
<evidence type="ECO:0000256" key="7">
    <source>
        <dbReference type="SAM" id="Phobius"/>
    </source>
</evidence>
<dbReference type="GO" id="GO:0005886">
    <property type="term" value="C:plasma membrane"/>
    <property type="evidence" value="ECO:0007669"/>
    <property type="project" value="UniProtKB-SubCell"/>
</dbReference>
<dbReference type="RefSeq" id="WP_015439772.1">
    <property type="nucleotide sequence ID" value="NC_020520.1"/>
</dbReference>
<protein>
    <recommendedName>
        <fullName evidence="8">ABC3 transporter permease C-terminal domain-containing protein</fullName>
    </recommendedName>
</protein>
<feature type="domain" description="ABC3 transporter permease C-terminal" evidence="8">
    <location>
        <begin position="244"/>
        <end position="362"/>
    </location>
</feature>
<dbReference type="AlphaFoldDB" id="A0A6C7DUE7"/>
<evidence type="ECO:0000313" key="9">
    <source>
        <dbReference type="EMBL" id="BAN00524.1"/>
    </source>
</evidence>
<evidence type="ECO:0000256" key="2">
    <source>
        <dbReference type="ARBA" id="ARBA00022475"/>
    </source>
</evidence>
<feature type="domain" description="ABC3 transporter permease C-terminal" evidence="8">
    <location>
        <begin position="618"/>
        <end position="726"/>
    </location>
</feature>
<organism evidence="9 10">
    <name type="scientific">Ilumatobacter coccineus (strain NBRC 103263 / KCTC 29153 / YM16-304)</name>
    <dbReference type="NCBI Taxonomy" id="1313172"/>
    <lineage>
        <taxon>Bacteria</taxon>
        <taxon>Bacillati</taxon>
        <taxon>Actinomycetota</taxon>
        <taxon>Acidimicrobiia</taxon>
        <taxon>Acidimicrobiales</taxon>
        <taxon>Ilumatobacteraceae</taxon>
        <taxon>Ilumatobacter</taxon>
    </lineage>
</organism>
<name>A0A6C7DUE7_ILUCY</name>
<feature type="transmembrane region" description="Helical" evidence="7">
    <location>
        <begin position="291"/>
        <end position="315"/>
    </location>
</feature>
<feature type="transmembrane region" description="Helical" evidence="7">
    <location>
        <begin position="409"/>
        <end position="429"/>
    </location>
</feature>
<sequence length="745" mass="77361">MIRRLFRTVRRSPGRILTSVFALALAVAAIGVFAIPTVATSSLRDAAERDGVANIIAGTTDTGAVPVADLLATVDNVDHVEPQIVIEAPLVDGGAVTVVGLDLGRQQIDIVRATSGELPDRPSEAIVAEGSAAIGDVVDVIGVDGDVASFEVVGLGGTSFFVDSDVLFTTLDGARDVSTLTGINRVAMSTVDTDSASLSATVDDVRTALAAEGIALTHLPETIPDGIHPVEAEIEQISMLIGLLGIVAGLVGLVLLASTTNTLVIERTREVAIMRALGSPPRALRRRLRRLALGIAAAAVVLGVPLGVVLSNVIARLVLQEFVGLTPGIAVSVPVMVASAAFALVGARLVAARAARRVTKLPLATALRDRNGSPFGRRASERIAARVPLGGLLSRSALRNGVQRRARSLAIATQIGAAVAALMIVSSMATTITDFNDAELEPWRWSTVTSVAGPGLDIDPRVVDGDPTSEPGIVVGASAFDWEIDVFGFVADTEMVDRDVRSGRWFEAADEAVVSAGFAEHLDLELGDEIDVLLASGTHRYEISGLHPNRGREIYVDIDELASDLGGPGLVNRIYSSAPGGASELPDLGLGGVVEVTYFDELTADDTGRNAVLLIFGAIGLVVVSVAGLAVASGLAVSLYERRHEFAALQAIGGRRRHVFRLVIAELGALLVGGLAIGLVGGYFGGRAIARSFEVSNAVEIGFTFARGVIPVVVAVVAIGSMLLALTMVRTATRRPVALTLRGSA</sequence>
<dbReference type="PANTHER" id="PTHR30572">
    <property type="entry name" value="MEMBRANE COMPONENT OF TRANSPORTER-RELATED"/>
    <property type="match status" value="1"/>
</dbReference>
<keyword evidence="2" id="KW-1003">Cell membrane</keyword>
<dbReference type="OrthoDB" id="3207485at2"/>
<evidence type="ECO:0000256" key="4">
    <source>
        <dbReference type="ARBA" id="ARBA00022989"/>
    </source>
</evidence>
<comment type="subcellular location">
    <subcellularLocation>
        <location evidence="1">Cell membrane</location>
        <topology evidence="1">Multi-pass membrane protein</topology>
    </subcellularLocation>
</comment>
<keyword evidence="4 7" id="KW-1133">Transmembrane helix</keyword>
<comment type="similarity">
    <text evidence="6">Belongs to the ABC-4 integral membrane protein family.</text>
</comment>
<evidence type="ECO:0000256" key="5">
    <source>
        <dbReference type="ARBA" id="ARBA00023136"/>
    </source>
</evidence>
<reference evidence="9 10" key="1">
    <citation type="journal article" date="2013" name="Int. J. Syst. Evol. Microbiol.">
        <title>Ilumatobacter nonamiense sp. nov. and Ilumatobacter coccineum sp. nov., isolated from seashore sand.</title>
        <authorList>
            <person name="Matsumoto A."/>
            <person name="Kasai H."/>
            <person name="Matsuo Y."/>
            <person name="Shizuri Y."/>
            <person name="Ichikawa N."/>
            <person name="Fujita N."/>
            <person name="Omura S."/>
            <person name="Takahashi Y."/>
        </authorList>
    </citation>
    <scope>NUCLEOTIDE SEQUENCE [LARGE SCALE GENOMIC DNA]</scope>
    <source>
        <strain evidence="10">NBRC 103263 / KCTC 29153 / YM16-304</strain>
    </source>
</reference>
<feature type="transmembrane region" description="Helical" evidence="7">
    <location>
        <begin position="611"/>
        <end position="639"/>
    </location>
</feature>
<evidence type="ECO:0000256" key="3">
    <source>
        <dbReference type="ARBA" id="ARBA00022692"/>
    </source>
</evidence>
<feature type="transmembrane region" description="Helical" evidence="7">
    <location>
        <begin position="704"/>
        <end position="726"/>
    </location>
</feature>
<evidence type="ECO:0000259" key="8">
    <source>
        <dbReference type="Pfam" id="PF02687"/>
    </source>
</evidence>
<feature type="transmembrane region" description="Helical" evidence="7">
    <location>
        <begin position="327"/>
        <end position="351"/>
    </location>
</feature>
<dbReference type="InterPro" id="IPR003838">
    <property type="entry name" value="ABC3_permease_C"/>
</dbReference>
<evidence type="ECO:0000256" key="1">
    <source>
        <dbReference type="ARBA" id="ARBA00004651"/>
    </source>
</evidence>
<keyword evidence="10" id="KW-1185">Reference proteome</keyword>
<dbReference type="InterPro" id="IPR050250">
    <property type="entry name" value="Macrolide_Exporter_MacB"/>
</dbReference>
<dbReference type="GO" id="GO:0022857">
    <property type="term" value="F:transmembrane transporter activity"/>
    <property type="evidence" value="ECO:0007669"/>
    <property type="project" value="TreeGrafter"/>
</dbReference>
<dbReference type="Proteomes" id="UP000011863">
    <property type="component" value="Chromosome"/>
</dbReference>
<evidence type="ECO:0000313" key="10">
    <source>
        <dbReference type="Proteomes" id="UP000011863"/>
    </source>
</evidence>
<feature type="transmembrane region" description="Helical" evidence="7">
    <location>
        <begin position="659"/>
        <end position="684"/>
    </location>
</feature>
<feature type="transmembrane region" description="Helical" evidence="7">
    <location>
        <begin position="239"/>
        <end position="265"/>
    </location>
</feature>
<proteinExistence type="inferred from homology"/>
<dbReference type="KEGG" id="aym:YM304_02100"/>
<gene>
    <name evidence="9" type="ORF">YM304_02100</name>
</gene>